<protein>
    <submittedName>
        <fullName evidence="1">Uncharacterized protein</fullName>
    </submittedName>
</protein>
<name>A0A0D2M0K1_HYPSF</name>
<sequence length="521" mass="57735">MTCIIRIFDIESDIEKHLPDPRIGLSYFSSVTMQSQFDCRSSAHIRRSSFSILGGSIYALGFSRTAKYLAIGNDEGQLEFRKAGDGWDTMRIYDANSQIRAIQWDPTNENRLYMGMENGNIYSIEINPDGENDIVCYDQVPGYVHAIAVCENGSGGSTLVIAYGQNIGFIRDPFASNDYLGSLTLFPVEPYPNTQDISSSPFVRAVQFLDADTIVVTYLGVVGVKVLKLSSCEKVQDLTPPTQFEFYGSAALSPSGRRLAVTNHGLGIDWYSFCHDRFMSTSHYSTQGRNAESMITGLTFIDEDTVVVGHCAGSLVFVTFGMSHNPFILPIGTTPIQTLAYAKFENDDDPIVLAILQGKNVPTTVVIVDIQLTIVHLNAQYGSTPLLGMPGALGNKSPVILNASPGLSSFNIKLTVAVVVLAVAVYIAQLRNYNYMEVVPRIRLGCLPWKSDCEVQVHNNMKTVYATTTVTARRPSRTEMITTTVTETSTFRGYTTTHRHRFSFAYRMPLRNYYTINSKRD</sequence>
<dbReference type="Proteomes" id="UP000054270">
    <property type="component" value="Unassembled WGS sequence"/>
</dbReference>
<organism evidence="1 2">
    <name type="scientific">Hypholoma sublateritium (strain FD-334 SS-4)</name>
    <dbReference type="NCBI Taxonomy" id="945553"/>
    <lineage>
        <taxon>Eukaryota</taxon>
        <taxon>Fungi</taxon>
        <taxon>Dikarya</taxon>
        <taxon>Basidiomycota</taxon>
        <taxon>Agaricomycotina</taxon>
        <taxon>Agaricomycetes</taxon>
        <taxon>Agaricomycetidae</taxon>
        <taxon>Agaricales</taxon>
        <taxon>Agaricineae</taxon>
        <taxon>Strophariaceae</taxon>
        <taxon>Hypholoma</taxon>
    </lineage>
</organism>
<reference evidence="2" key="1">
    <citation type="submission" date="2014-04" db="EMBL/GenBank/DDBJ databases">
        <title>Evolutionary Origins and Diversification of the Mycorrhizal Mutualists.</title>
        <authorList>
            <consortium name="DOE Joint Genome Institute"/>
            <consortium name="Mycorrhizal Genomics Consortium"/>
            <person name="Kohler A."/>
            <person name="Kuo A."/>
            <person name="Nagy L.G."/>
            <person name="Floudas D."/>
            <person name="Copeland A."/>
            <person name="Barry K.W."/>
            <person name="Cichocki N."/>
            <person name="Veneault-Fourrey C."/>
            <person name="LaButti K."/>
            <person name="Lindquist E.A."/>
            <person name="Lipzen A."/>
            <person name="Lundell T."/>
            <person name="Morin E."/>
            <person name="Murat C."/>
            <person name="Riley R."/>
            <person name="Ohm R."/>
            <person name="Sun H."/>
            <person name="Tunlid A."/>
            <person name="Henrissat B."/>
            <person name="Grigoriev I.V."/>
            <person name="Hibbett D.S."/>
            <person name="Martin F."/>
        </authorList>
    </citation>
    <scope>NUCLEOTIDE SEQUENCE [LARGE SCALE GENOMIC DNA]</scope>
    <source>
        <strain evidence="2">FD-334 SS-4</strain>
    </source>
</reference>
<gene>
    <name evidence="1" type="ORF">HYPSUDRAFT_58081</name>
</gene>
<dbReference type="OrthoDB" id="3238562at2759"/>
<dbReference type="EMBL" id="KN817616">
    <property type="protein sequence ID" value="KJA16733.1"/>
    <property type="molecule type" value="Genomic_DNA"/>
</dbReference>
<dbReference type="InterPro" id="IPR015943">
    <property type="entry name" value="WD40/YVTN_repeat-like_dom_sf"/>
</dbReference>
<dbReference type="AlphaFoldDB" id="A0A0D2M0K1"/>
<dbReference type="SUPFAM" id="SSF50978">
    <property type="entry name" value="WD40 repeat-like"/>
    <property type="match status" value="1"/>
</dbReference>
<evidence type="ECO:0000313" key="2">
    <source>
        <dbReference type="Proteomes" id="UP000054270"/>
    </source>
</evidence>
<dbReference type="Gene3D" id="2.130.10.10">
    <property type="entry name" value="YVTN repeat-like/Quinoprotein amine dehydrogenase"/>
    <property type="match status" value="1"/>
</dbReference>
<proteinExistence type="predicted"/>
<keyword evidence="2" id="KW-1185">Reference proteome</keyword>
<dbReference type="STRING" id="945553.A0A0D2M0K1"/>
<evidence type="ECO:0000313" key="1">
    <source>
        <dbReference type="EMBL" id="KJA16733.1"/>
    </source>
</evidence>
<dbReference type="InterPro" id="IPR036322">
    <property type="entry name" value="WD40_repeat_dom_sf"/>
</dbReference>
<accession>A0A0D2M0K1</accession>